<comment type="caution">
    <text evidence="1">The sequence shown here is derived from an EMBL/GenBank/DDBJ whole genome shotgun (WGS) entry which is preliminary data.</text>
</comment>
<evidence type="ECO:0000313" key="2">
    <source>
        <dbReference type="Proteomes" id="UP000184267"/>
    </source>
</evidence>
<sequence>MPLDLVQVASMTRCRGNLTVVIHADARNNIGGSGGLAFPLHSGVSLLSRSRYMADWRALSRRQASER</sequence>
<dbReference type="Proteomes" id="UP000184267">
    <property type="component" value="Unassembled WGS sequence"/>
</dbReference>
<dbReference type="EMBL" id="MNAD01001519">
    <property type="protein sequence ID" value="OJT04761.1"/>
    <property type="molecule type" value="Genomic_DNA"/>
</dbReference>
<protein>
    <submittedName>
        <fullName evidence="1">Uncharacterized protein</fullName>
    </submittedName>
</protein>
<keyword evidence="2" id="KW-1185">Reference proteome</keyword>
<reference evidence="1 2" key="1">
    <citation type="submission" date="2016-10" db="EMBL/GenBank/DDBJ databases">
        <title>Genome sequence of the basidiomycete white-rot fungus Trametes pubescens.</title>
        <authorList>
            <person name="Makela M.R."/>
            <person name="Granchi Z."/>
            <person name="Peng M."/>
            <person name="De Vries R.P."/>
            <person name="Grigoriev I."/>
            <person name="Riley R."/>
            <person name="Hilden K."/>
        </authorList>
    </citation>
    <scope>NUCLEOTIDE SEQUENCE [LARGE SCALE GENOMIC DNA]</scope>
    <source>
        <strain evidence="1 2">FBCC735</strain>
    </source>
</reference>
<gene>
    <name evidence="1" type="ORF">TRAPUB_4555</name>
</gene>
<proteinExistence type="predicted"/>
<name>A0A1M2VAU8_TRAPU</name>
<evidence type="ECO:0000313" key="1">
    <source>
        <dbReference type="EMBL" id="OJT04761.1"/>
    </source>
</evidence>
<accession>A0A1M2VAU8</accession>
<dbReference type="AlphaFoldDB" id="A0A1M2VAU8"/>
<organism evidence="1 2">
    <name type="scientific">Trametes pubescens</name>
    <name type="common">White-rot fungus</name>
    <dbReference type="NCBI Taxonomy" id="154538"/>
    <lineage>
        <taxon>Eukaryota</taxon>
        <taxon>Fungi</taxon>
        <taxon>Dikarya</taxon>
        <taxon>Basidiomycota</taxon>
        <taxon>Agaricomycotina</taxon>
        <taxon>Agaricomycetes</taxon>
        <taxon>Polyporales</taxon>
        <taxon>Polyporaceae</taxon>
        <taxon>Trametes</taxon>
    </lineage>
</organism>